<feature type="domain" description="C2H2-type" evidence="3">
    <location>
        <begin position="123"/>
        <end position="150"/>
    </location>
</feature>
<feature type="region of interest" description="Disordered" evidence="2">
    <location>
        <begin position="278"/>
        <end position="331"/>
    </location>
</feature>
<evidence type="ECO:0000313" key="5">
    <source>
        <dbReference type="Proteomes" id="UP000275846"/>
    </source>
</evidence>
<dbReference type="PROSITE" id="PS00028">
    <property type="entry name" value="ZINC_FINGER_C2H2_1"/>
    <property type="match status" value="1"/>
</dbReference>
<name>A0A183SYV8_SCHSO</name>
<sequence>MPMFGRITASSSPKLGSDFNPDEGPKLSSTSNLLAEKNGLHKTYMNLRTDATNAAFFKCSRLVQQRLREMQDTWMIRKAEELQRATNNNCPTPTTSVASFDYLPLGTSNTTAAPSTCDGDLVLTCPNCDRTFTSHVRMVGHLLIHRTETGELVPGAQTHNRDRGLQCPHGPRAFTHHMRLLGHMRIHDWWYGQGWLRTHQPPASSSASGLLDSVMTPDPSGGGGENAVDEAETYYYLKLILAQITVTAPPFRGAYGGHSRTTTDELSDLAGATVVIKEEVEEEEEEEEKEEQETKRQSHTCVKANLIIGGSDNKRFPREINFNKASGGNTH</sequence>
<feature type="compositionally biased region" description="Acidic residues" evidence="2">
    <location>
        <begin position="279"/>
        <end position="291"/>
    </location>
</feature>
<feature type="region of interest" description="Disordered" evidence="2">
    <location>
        <begin position="1"/>
        <end position="31"/>
    </location>
</feature>
<organism evidence="6">
    <name type="scientific">Schistocephalus solidus</name>
    <name type="common">Tapeworm</name>
    <dbReference type="NCBI Taxonomy" id="70667"/>
    <lineage>
        <taxon>Eukaryota</taxon>
        <taxon>Metazoa</taxon>
        <taxon>Spiralia</taxon>
        <taxon>Lophotrochozoa</taxon>
        <taxon>Platyhelminthes</taxon>
        <taxon>Cestoda</taxon>
        <taxon>Eucestoda</taxon>
        <taxon>Diphyllobothriidea</taxon>
        <taxon>Diphyllobothriidae</taxon>
        <taxon>Schistocephalus</taxon>
    </lineage>
</organism>
<gene>
    <name evidence="4" type="ORF">SSLN_LOCUS9406</name>
</gene>
<reference evidence="4 5" key="2">
    <citation type="submission" date="2018-11" db="EMBL/GenBank/DDBJ databases">
        <authorList>
            <consortium name="Pathogen Informatics"/>
        </authorList>
    </citation>
    <scope>NUCLEOTIDE SEQUENCE [LARGE SCALE GENOMIC DNA]</scope>
    <source>
        <strain evidence="4 5">NST_G2</strain>
    </source>
</reference>
<dbReference type="Proteomes" id="UP000275846">
    <property type="component" value="Unassembled WGS sequence"/>
</dbReference>
<accession>A0A183SYV8</accession>
<keyword evidence="1" id="KW-0862">Zinc</keyword>
<evidence type="ECO:0000256" key="2">
    <source>
        <dbReference type="SAM" id="MobiDB-lite"/>
    </source>
</evidence>
<keyword evidence="5" id="KW-1185">Reference proteome</keyword>
<dbReference type="GO" id="GO:0008270">
    <property type="term" value="F:zinc ion binding"/>
    <property type="evidence" value="ECO:0007669"/>
    <property type="project" value="UniProtKB-KW"/>
</dbReference>
<dbReference type="InterPro" id="IPR013087">
    <property type="entry name" value="Znf_C2H2_type"/>
</dbReference>
<proteinExistence type="predicted"/>
<protein>
    <submittedName>
        <fullName evidence="6">C2H2-type domain-containing protein</fullName>
    </submittedName>
</protein>
<evidence type="ECO:0000259" key="3">
    <source>
        <dbReference type="PROSITE" id="PS50157"/>
    </source>
</evidence>
<dbReference type="Gene3D" id="3.30.160.60">
    <property type="entry name" value="Classic Zinc Finger"/>
    <property type="match status" value="1"/>
</dbReference>
<evidence type="ECO:0000313" key="6">
    <source>
        <dbReference type="WBParaSite" id="SSLN_0000976601-mRNA-1"/>
    </source>
</evidence>
<reference evidence="6" key="1">
    <citation type="submission" date="2016-06" db="UniProtKB">
        <authorList>
            <consortium name="WormBaseParasite"/>
        </authorList>
    </citation>
    <scope>IDENTIFICATION</scope>
</reference>
<feature type="region of interest" description="Disordered" evidence="2">
    <location>
        <begin position="201"/>
        <end position="226"/>
    </location>
</feature>
<dbReference type="WBParaSite" id="SSLN_0000976601-mRNA-1">
    <property type="protein sequence ID" value="SSLN_0000976601-mRNA-1"/>
    <property type="gene ID" value="SSLN_0000976601"/>
</dbReference>
<evidence type="ECO:0000256" key="1">
    <source>
        <dbReference type="PROSITE-ProRule" id="PRU00042"/>
    </source>
</evidence>
<dbReference type="EMBL" id="UYSU01035220">
    <property type="protein sequence ID" value="VDL95791.1"/>
    <property type="molecule type" value="Genomic_DNA"/>
</dbReference>
<evidence type="ECO:0000313" key="4">
    <source>
        <dbReference type="EMBL" id="VDL95791.1"/>
    </source>
</evidence>
<dbReference type="PROSITE" id="PS50157">
    <property type="entry name" value="ZINC_FINGER_C2H2_2"/>
    <property type="match status" value="1"/>
</dbReference>
<dbReference type="AlphaFoldDB" id="A0A183SYV8"/>
<keyword evidence="1" id="KW-0863">Zinc-finger</keyword>
<keyword evidence="1" id="KW-0479">Metal-binding</keyword>
<dbReference type="SMART" id="SM00355">
    <property type="entry name" value="ZnF_C2H2"/>
    <property type="match status" value="2"/>
</dbReference>